<dbReference type="Gene3D" id="1.20.1250.20">
    <property type="entry name" value="MFS general substrate transporter like domains"/>
    <property type="match status" value="1"/>
</dbReference>
<keyword evidence="3" id="KW-0813">Transport</keyword>
<dbReference type="Pfam" id="PF07690">
    <property type="entry name" value="MFS_1"/>
    <property type="match status" value="1"/>
</dbReference>
<dbReference type="PROSITE" id="PS00216">
    <property type="entry name" value="SUGAR_TRANSPORT_1"/>
    <property type="match status" value="1"/>
</dbReference>
<feature type="transmembrane region" description="Helical" evidence="8">
    <location>
        <begin position="81"/>
        <end position="101"/>
    </location>
</feature>
<dbReference type="SUPFAM" id="SSF103473">
    <property type="entry name" value="MFS general substrate transporter"/>
    <property type="match status" value="1"/>
</dbReference>
<evidence type="ECO:0000313" key="11">
    <source>
        <dbReference type="Proteomes" id="UP000321922"/>
    </source>
</evidence>
<dbReference type="RefSeq" id="WP_039983608.1">
    <property type="nucleotide sequence ID" value="NZ_BAOJ01000239.1"/>
</dbReference>
<feature type="transmembrane region" description="Helical" evidence="8">
    <location>
        <begin position="215"/>
        <end position="235"/>
    </location>
</feature>
<evidence type="ECO:0000259" key="9">
    <source>
        <dbReference type="PROSITE" id="PS50850"/>
    </source>
</evidence>
<evidence type="ECO:0000256" key="4">
    <source>
        <dbReference type="ARBA" id="ARBA00022475"/>
    </source>
</evidence>
<keyword evidence="6 8" id="KW-1133">Transmembrane helix</keyword>
<evidence type="ECO:0000256" key="7">
    <source>
        <dbReference type="ARBA" id="ARBA00023136"/>
    </source>
</evidence>
<dbReference type="CDD" id="cd17324">
    <property type="entry name" value="MFS_NepI_like"/>
    <property type="match status" value="1"/>
</dbReference>
<dbReference type="InterPro" id="IPR011701">
    <property type="entry name" value="MFS"/>
</dbReference>
<organism evidence="10 11">
    <name type="scientific">Vibrio sagamiensis NBRC 104589</name>
    <dbReference type="NCBI Taxonomy" id="1219064"/>
    <lineage>
        <taxon>Bacteria</taxon>
        <taxon>Pseudomonadati</taxon>
        <taxon>Pseudomonadota</taxon>
        <taxon>Gammaproteobacteria</taxon>
        <taxon>Vibrionales</taxon>
        <taxon>Vibrionaceae</taxon>
        <taxon>Vibrio</taxon>
    </lineage>
</organism>
<dbReference type="GO" id="GO:0022857">
    <property type="term" value="F:transmembrane transporter activity"/>
    <property type="evidence" value="ECO:0007669"/>
    <property type="project" value="InterPro"/>
</dbReference>
<dbReference type="PANTHER" id="PTHR43271">
    <property type="entry name" value="BLL2771 PROTEIN"/>
    <property type="match status" value="1"/>
</dbReference>
<gene>
    <name evidence="10" type="ORF">VSA01S_14820</name>
</gene>
<name>A0A511QDI9_9VIBR</name>
<comment type="similarity">
    <text evidence="2">Belongs to the major facilitator superfamily.</text>
</comment>
<sequence length="399" mass="43521">MIAFGTSEYKRTTRVLALGAFLVFVNLYLLQSMLPSFAAQFAISETQVNWLFASTTLALSFGLVPMAILSESLGRKPVMMFGLFAIPTISTLMLFGHSFLFLVFCRALLGVALSAFVAVAVAYMAEELDKQAFSMAIGSYIAANSLGGIAGRIVGGQLAEHFDVNTAIEVVMFVTLIGVIAVYYWLPDQRHFTRSSCSIRHHNRAIVKHLRNKKIWIAMLVGSLNFALFVNLYSVMGFRLVSAPHNVPVGLASLIFLCYLGGTLSSRCAGYWSKVYSPILGMCIGTSISFAGMWIAAIDSLSFILLALVLISFGSFFTHTLAYAWVGQNATHAKATATALYLVHYYTGGSLGGFLLLYCWQHGGWSSVAIGGSCLYLAMFVALRFLKHTHQSQVTTAFQ</sequence>
<dbReference type="InterPro" id="IPR036259">
    <property type="entry name" value="MFS_trans_sf"/>
</dbReference>
<reference evidence="10 11" key="1">
    <citation type="submission" date="2019-07" db="EMBL/GenBank/DDBJ databases">
        <title>Whole genome shotgun sequence of Vibrio sagamiensis NBRC 104589.</title>
        <authorList>
            <person name="Hosoyama A."/>
            <person name="Uohara A."/>
            <person name="Ohji S."/>
            <person name="Ichikawa N."/>
        </authorList>
    </citation>
    <scope>NUCLEOTIDE SEQUENCE [LARGE SCALE GENOMIC DNA]</scope>
    <source>
        <strain evidence="10 11">NBRC 104589</strain>
    </source>
</reference>
<feature type="transmembrane region" description="Helical" evidence="8">
    <location>
        <begin position="364"/>
        <end position="386"/>
    </location>
</feature>
<feature type="transmembrane region" description="Helical" evidence="8">
    <location>
        <begin position="132"/>
        <end position="154"/>
    </location>
</feature>
<feature type="transmembrane region" description="Helical" evidence="8">
    <location>
        <begin position="338"/>
        <end position="358"/>
    </location>
</feature>
<feature type="transmembrane region" description="Helical" evidence="8">
    <location>
        <begin position="50"/>
        <end position="69"/>
    </location>
</feature>
<keyword evidence="5 8" id="KW-0812">Transmembrane</keyword>
<feature type="transmembrane region" description="Helical" evidence="8">
    <location>
        <begin position="247"/>
        <end position="264"/>
    </location>
</feature>
<dbReference type="PANTHER" id="PTHR43271:SF1">
    <property type="entry name" value="INNER MEMBRANE TRANSPORT PROTEIN YNFM"/>
    <property type="match status" value="1"/>
</dbReference>
<feature type="transmembrane region" description="Helical" evidence="8">
    <location>
        <begin position="276"/>
        <end position="297"/>
    </location>
</feature>
<evidence type="ECO:0000256" key="6">
    <source>
        <dbReference type="ARBA" id="ARBA00022989"/>
    </source>
</evidence>
<accession>A0A511QDI9</accession>
<evidence type="ECO:0000256" key="5">
    <source>
        <dbReference type="ARBA" id="ARBA00022692"/>
    </source>
</evidence>
<feature type="domain" description="Major facilitator superfamily (MFS) profile" evidence="9">
    <location>
        <begin position="12"/>
        <end position="390"/>
    </location>
</feature>
<feature type="transmembrane region" description="Helical" evidence="8">
    <location>
        <begin position="107"/>
        <end position="125"/>
    </location>
</feature>
<dbReference type="InterPro" id="IPR005829">
    <property type="entry name" value="Sugar_transporter_CS"/>
</dbReference>
<evidence type="ECO:0000313" key="10">
    <source>
        <dbReference type="EMBL" id="GEM75370.1"/>
    </source>
</evidence>
<protein>
    <submittedName>
        <fullName evidence="10">Multidrug resistance protein</fullName>
    </submittedName>
</protein>
<evidence type="ECO:0000256" key="2">
    <source>
        <dbReference type="ARBA" id="ARBA00008335"/>
    </source>
</evidence>
<evidence type="ECO:0000256" key="1">
    <source>
        <dbReference type="ARBA" id="ARBA00004651"/>
    </source>
</evidence>
<dbReference type="PROSITE" id="PS50850">
    <property type="entry name" value="MFS"/>
    <property type="match status" value="1"/>
</dbReference>
<comment type="subcellular location">
    <subcellularLocation>
        <location evidence="1">Cell membrane</location>
        <topology evidence="1">Multi-pass membrane protein</topology>
    </subcellularLocation>
</comment>
<proteinExistence type="inferred from homology"/>
<dbReference type="EMBL" id="BJXJ01000012">
    <property type="protein sequence ID" value="GEM75370.1"/>
    <property type="molecule type" value="Genomic_DNA"/>
</dbReference>
<comment type="caution">
    <text evidence="10">The sequence shown here is derived from an EMBL/GenBank/DDBJ whole genome shotgun (WGS) entry which is preliminary data.</text>
</comment>
<evidence type="ECO:0000256" key="3">
    <source>
        <dbReference type="ARBA" id="ARBA00022448"/>
    </source>
</evidence>
<keyword evidence="11" id="KW-1185">Reference proteome</keyword>
<feature type="transmembrane region" description="Helical" evidence="8">
    <location>
        <begin position="166"/>
        <end position="186"/>
    </location>
</feature>
<dbReference type="GO" id="GO:0005886">
    <property type="term" value="C:plasma membrane"/>
    <property type="evidence" value="ECO:0007669"/>
    <property type="project" value="UniProtKB-SubCell"/>
</dbReference>
<keyword evidence="7 8" id="KW-0472">Membrane</keyword>
<feature type="transmembrane region" description="Helical" evidence="8">
    <location>
        <begin position="303"/>
        <end position="326"/>
    </location>
</feature>
<dbReference type="OrthoDB" id="63984at2"/>
<dbReference type="InterPro" id="IPR020846">
    <property type="entry name" value="MFS_dom"/>
</dbReference>
<keyword evidence="4" id="KW-1003">Cell membrane</keyword>
<feature type="transmembrane region" description="Helical" evidence="8">
    <location>
        <begin position="12"/>
        <end position="30"/>
    </location>
</feature>
<dbReference type="Proteomes" id="UP000321922">
    <property type="component" value="Unassembled WGS sequence"/>
</dbReference>
<evidence type="ECO:0000256" key="8">
    <source>
        <dbReference type="SAM" id="Phobius"/>
    </source>
</evidence>
<dbReference type="AlphaFoldDB" id="A0A511QDI9"/>